<evidence type="ECO:0000313" key="2">
    <source>
        <dbReference type="Proteomes" id="UP001638806"/>
    </source>
</evidence>
<comment type="caution">
    <text evidence="1">The sequence shown here is derived from an EMBL/GenBank/DDBJ whole genome shotgun (WGS) entry which is preliminary data.</text>
</comment>
<reference evidence="1" key="1">
    <citation type="submission" date="2024-12" db="EMBL/GenBank/DDBJ databases">
        <title>Comparative genomics and development of molecular markers within Purpureocillium lilacinum and among Purpureocillium species.</title>
        <authorList>
            <person name="Yeh Z.-Y."/>
            <person name="Ni N.-T."/>
            <person name="Lo P.-H."/>
            <person name="Mushyakhwo K."/>
            <person name="Lin C.-F."/>
            <person name="Nai Y.-S."/>
        </authorList>
    </citation>
    <scope>NUCLEOTIDE SEQUENCE</scope>
    <source>
        <strain evidence="1">NCHU-NPUST-175</strain>
    </source>
</reference>
<gene>
    <name evidence="1" type="ORF">ACCO45_005044</name>
</gene>
<proteinExistence type="predicted"/>
<dbReference type="EMBL" id="JBGNUJ010000004">
    <property type="protein sequence ID" value="KAL3959927.1"/>
    <property type="molecule type" value="Genomic_DNA"/>
</dbReference>
<sequence>MLAIVTTAAHCRLPVSTSSTITSISRAQPLESILVEARGDCRSPRHAGWYQCPGRRERRPRNGPTASGPLAGPRYLSAKAQQASSHPPPKSKKGSRGANTSEHSTIPTTEARHWPAGSVCAGCLVRRGPQCGPPGSPPSLAAAPGPWDRQAKGEPSPCSLVELEGR</sequence>
<dbReference type="Proteomes" id="UP001638806">
    <property type="component" value="Unassembled WGS sequence"/>
</dbReference>
<protein>
    <submittedName>
        <fullName evidence="1">Uncharacterized protein</fullName>
    </submittedName>
</protein>
<evidence type="ECO:0000313" key="1">
    <source>
        <dbReference type="EMBL" id="KAL3959927.1"/>
    </source>
</evidence>
<organism evidence="1 2">
    <name type="scientific">Purpureocillium lilacinum</name>
    <name type="common">Paecilomyces lilacinus</name>
    <dbReference type="NCBI Taxonomy" id="33203"/>
    <lineage>
        <taxon>Eukaryota</taxon>
        <taxon>Fungi</taxon>
        <taxon>Dikarya</taxon>
        <taxon>Ascomycota</taxon>
        <taxon>Pezizomycotina</taxon>
        <taxon>Sordariomycetes</taxon>
        <taxon>Hypocreomycetidae</taxon>
        <taxon>Hypocreales</taxon>
        <taxon>Ophiocordycipitaceae</taxon>
        <taxon>Purpureocillium</taxon>
    </lineage>
</organism>
<keyword evidence="2" id="KW-1185">Reference proteome</keyword>
<name>A0ACC4DVI3_PURLI</name>
<accession>A0ACC4DVI3</accession>